<dbReference type="eggNOG" id="ENOG502QZAU">
    <property type="taxonomic scope" value="Eukaryota"/>
</dbReference>
<dbReference type="STRING" id="322104.A3LS14"/>
<proteinExistence type="predicted"/>
<dbReference type="RefSeq" id="XP_001383514.2">
    <property type="nucleotide sequence ID" value="XM_001383477.1"/>
</dbReference>
<dbReference type="OMA" id="WIDTWEI"/>
<dbReference type="OrthoDB" id="4088536at2759"/>
<dbReference type="KEGG" id="pic:PICST_30887"/>
<evidence type="ECO:0000256" key="1">
    <source>
        <dbReference type="SAM" id="MobiDB-lite"/>
    </source>
</evidence>
<evidence type="ECO:0000259" key="2">
    <source>
        <dbReference type="Pfam" id="PF13324"/>
    </source>
</evidence>
<reference evidence="3 4" key="1">
    <citation type="journal article" date="2007" name="Nat. Biotechnol.">
        <title>Genome sequence of the lignocellulose-bioconverting and xylose-fermenting yeast Pichia stipitis.</title>
        <authorList>
            <person name="Jeffries T.W."/>
            <person name="Grigoriev I.V."/>
            <person name="Grimwood J."/>
            <person name="Laplaza J.M."/>
            <person name="Aerts A."/>
            <person name="Salamov A."/>
            <person name="Schmutz J."/>
            <person name="Lindquist E."/>
            <person name="Dehal P."/>
            <person name="Shapiro H."/>
            <person name="Jin Y.S."/>
            <person name="Passoth V."/>
            <person name="Richardson P.M."/>
        </authorList>
    </citation>
    <scope>NUCLEOTIDE SEQUENCE [LARGE SCALE GENOMIC DNA]</scope>
    <source>
        <strain evidence="4">ATCC 58785 / CBS 6054 / NBRC 10063 / NRRL Y-11545</strain>
    </source>
</reference>
<dbReference type="PANTHER" id="PTHR15492:SF1">
    <property type="entry name" value="CYCLIN-D1-BINDING PROTEIN 1"/>
    <property type="match status" value="1"/>
</dbReference>
<protein>
    <recommendedName>
        <fullName evidence="2">Cyclin-D1-binding protein 1-like N-terminal domain-containing protein</fullName>
    </recommendedName>
</protein>
<keyword evidence="4" id="KW-1185">Reference proteome</keyword>
<feature type="compositionally biased region" description="Acidic residues" evidence="1">
    <location>
        <begin position="210"/>
        <end position="228"/>
    </location>
</feature>
<dbReference type="EMBL" id="CP000497">
    <property type="protein sequence ID" value="ABN65485.2"/>
    <property type="molecule type" value="Genomic_DNA"/>
</dbReference>
<gene>
    <name evidence="3" type="ORF">PICST_30887</name>
</gene>
<feature type="domain" description="Cyclin-D1-binding protein 1-like N-terminal" evidence="2">
    <location>
        <begin position="46"/>
        <end position="204"/>
    </location>
</feature>
<dbReference type="InterPro" id="IPR026907">
    <property type="entry name" value="GCIP-like"/>
</dbReference>
<dbReference type="Proteomes" id="UP000002258">
    <property type="component" value="Chromosome 3"/>
</dbReference>
<dbReference type="Pfam" id="PF13324">
    <property type="entry name" value="GCIP_N"/>
    <property type="match status" value="1"/>
</dbReference>
<dbReference type="PANTHER" id="PTHR15492">
    <property type="entry name" value="CYCLIN D1-BINDING PROTEIN 1"/>
    <property type="match status" value="1"/>
</dbReference>
<dbReference type="GeneID" id="4838198"/>
<dbReference type="FunCoup" id="A3LS14">
    <property type="interactions" value="77"/>
</dbReference>
<evidence type="ECO:0000313" key="4">
    <source>
        <dbReference type="Proteomes" id="UP000002258"/>
    </source>
</evidence>
<dbReference type="InterPro" id="IPR049317">
    <property type="entry name" value="GCIP-like_N"/>
</dbReference>
<name>A3LS14_PICST</name>
<feature type="compositionally biased region" description="Basic and acidic residues" evidence="1">
    <location>
        <begin position="229"/>
        <end position="243"/>
    </location>
</feature>
<evidence type="ECO:0000313" key="3">
    <source>
        <dbReference type="EMBL" id="ABN65485.2"/>
    </source>
</evidence>
<dbReference type="Gene3D" id="1.20.1410.10">
    <property type="entry name" value="I/LWEQ domain"/>
    <property type="match status" value="1"/>
</dbReference>
<dbReference type="AlphaFoldDB" id="A3LS14"/>
<organism evidence="3 4">
    <name type="scientific">Scheffersomyces stipitis (strain ATCC 58785 / CBS 6054 / NBRC 10063 / NRRL Y-11545)</name>
    <name type="common">Yeast</name>
    <name type="synonym">Pichia stipitis</name>
    <dbReference type="NCBI Taxonomy" id="322104"/>
    <lineage>
        <taxon>Eukaryota</taxon>
        <taxon>Fungi</taxon>
        <taxon>Dikarya</taxon>
        <taxon>Ascomycota</taxon>
        <taxon>Saccharomycotina</taxon>
        <taxon>Pichiomycetes</taxon>
        <taxon>Debaryomycetaceae</taxon>
        <taxon>Scheffersomyces</taxon>
    </lineage>
</organism>
<sequence>MSKTKADLKDLLASYKEAVLYWSSAFENAEEFSGIQAAKVNKPLDELLKLAKLIKAHTTKVGIIFKPENLKKDANPAFTTLSKLSETLILLVSVVVQLRPSEISQLYYDELLKGIKQLMDSNKELSHELTLIFDSQNDENTENTPSKDSDEMDKRLVSVGKIWSNCDVLISMINNGALALLTDKIKQSVLLIEDGFEEFAEWTENVEEIDDDPFGFSDDEFSDEESEDDAHPPVAEDKDNKSEDDGENGEDVEELKKFAQLWLKKIELVKLLISSFKKSLPLSTSGSSIDSIYAIQFGLVKLIDKFIVDLMLDRTIDGEIEEYTGAITKESVKLAKLARDIHAKNNKKAKWYEAWETKFRTGL</sequence>
<dbReference type="GO" id="GO:0005634">
    <property type="term" value="C:nucleus"/>
    <property type="evidence" value="ECO:0007669"/>
    <property type="project" value="TreeGrafter"/>
</dbReference>
<dbReference type="InParanoid" id="A3LS14"/>
<dbReference type="HOGENOM" id="CLU_067849_0_0_1"/>
<feature type="region of interest" description="Disordered" evidence="1">
    <location>
        <begin position="210"/>
        <end position="250"/>
    </location>
</feature>
<accession>A3LS14</accession>